<sequence length="315" mass="34526">MHGVLRGLVVMGALLLMAAFAQNKVIMGVSIPAADHGWTAGIVYWANQTKGELEKKYPGIQVIVKTAKDASEQANQIQDLVTVNKINTLVILPYESAPLTKPVAAAKAKGVFVTVVDRGLTDPNAQDAYVAGDNPGLGRVSAEYMAKQLGGKGNIVILRGIPTVIDNQRYDAFMEVMKKYPGIKVLDQKYANWNRDDGFKVMQDFLTRFKQIDAVWAQDDDIAVGVLKAIDEAKRTDIKFVLGGAGMKEMIKKVMDGDKLITADVTYPPRMIQDAMMLTAEARVTGKPMKTPTIIPSVLVTKENAKEYYFPDSPF</sequence>
<evidence type="ECO:0000256" key="3">
    <source>
        <dbReference type="ARBA" id="ARBA00022729"/>
    </source>
</evidence>
<dbReference type="PANTHER" id="PTHR46847:SF1">
    <property type="entry name" value="D-ALLOSE-BINDING PERIPLASMIC PROTEIN-RELATED"/>
    <property type="match status" value="1"/>
</dbReference>
<dbReference type="CDD" id="cd06311">
    <property type="entry name" value="PBP1_ABC_sugar_binding-like"/>
    <property type="match status" value="1"/>
</dbReference>
<dbReference type="Proteomes" id="UP000266178">
    <property type="component" value="Unassembled WGS sequence"/>
</dbReference>
<protein>
    <submittedName>
        <fullName evidence="5">Xylitol-binding protein</fullName>
    </submittedName>
</protein>
<dbReference type="OrthoDB" id="9769193at2"/>
<keyword evidence="6" id="KW-1185">Reference proteome</keyword>
<dbReference type="AlphaFoldDB" id="A0A399F970"/>
<gene>
    <name evidence="5" type="primary">xypA</name>
    <name evidence="5" type="ORF">Mgrana_01326</name>
</gene>
<dbReference type="Gene3D" id="3.40.50.2300">
    <property type="match status" value="2"/>
</dbReference>
<comment type="similarity">
    <text evidence="2">Belongs to the bacterial solute-binding protein 2 family.</text>
</comment>
<reference evidence="5 6" key="1">
    <citation type="submission" date="2018-08" db="EMBL/GenBank/DDBJ databases">
        <title>Meiothermus granaticius genome AF-68 sequencing project.</title>
        <authorList>
            <person name="Da Costa M.S."/>
            <person name="Albuquerque L."/>
            <person name="Raposo P."/>
            <person name="Froufe H.J.C."/>
            <person name="Barroso C.S."/>
            <person name="Egas C."/>
        </authorList>
    </citation>
    <scope>NUCLEOTIDE SEQUENCE [LARGE SCALE GENOMIC DNA]</scope>
    <source>
        <strain evidence="5 6">AF-68</strain>
    </source>
</reference>
<dbReference type="Pfam" id="PF13407">
    <property type="entry name" value="Peripla_BP_4"/>
    <property type="match status" value="1"/>
</dbReference>
<dbReference type="SUPFAM" id="SSF53822">
    <property type="entry name" value="Periplasmic binding protein-like I"/>
    <property type="match status" value="1"/>
</dbReference>
<accession>A0A399F970</accession>
<dbReference type="EMBL" id="QWLB01000014">
    <property type="protein sequence ID" value="RIH92788.1"/>
    <property type="molecule type" value="Genomic_DNA"/>
</dbReference>
<evidence type="ECO:0000259" key="4">
    <source>
        <dbReference type="Pfam" id="PF13407"/>
    </source>
</evidence>
<feature type="domain" description="Periplasmic binding protein" evidence="4">
    <location>
        <begin position="28"/>
        <end position="287"/>
    </location>
</feature>
<dbReference type="PANTHER" id="PTHR46847">
    <property type="entry name" value="D-ALLOSE-BINDING PERIPLASMIC PROTEIN-RELATED"/>
    <property type="match status" value="1"/>
</dbReference>
<dbReference type="GO" id="GO:0030313">
    <property type="term" value="C:cell envelope"/>
    <property type="evidence" value="ECO:0007669"/>
    <property type="project" value="UniProtKB-SubCell"/>
</dbReference>
<name>A0A399F970_9DEIN</name>
<evidence type="ECO:0000256" key="1">
    <source>
        <dbReference type="ARBA" id="ARBA00004196"/>
    </source>
</evidence>
<dbReference type="InterPro" id="IPR028082">
    <property type="entry name" value="Peripla_BP_I"/>
</dbReference>
<keyword evidence="3" id="KW-0732">Signal</keyword>
<dbReference type="InterPro" id="IPR025997">
    <property type="entry name" value="SBP_2_dom"/>
</dbReference>
<comment type="subcellular location">
    <subcellularLocation>
        <location evidence="1">Cell envelope</location>
    </subcellularLocation>
</comment>
<dbReference type="GO" id="GO:0030246">
    <property type="term" value="F:carbohydrate binding"/>
    <property type="evidence" value="ECO:0007669"/>
    <property type="project" value="UniProtKB-ARBA"/>
</dbReference>
<evidence type="ECO:0000256" key="2">
    <source>
        <dbReference type="ARBA" id="ARBA00007639"/>
    </source>
</evidence>
<comment type="caution">
    <text evidence="5">The sequence shown here is derived from an EMBL/GenBank/DDBJ whole genome shotgun (WGS) entry which is preliminary data.</text>
</comment>
<evidence type="ECO:0000313" key="5">
    <source>
        <dbReference type="EMBL" id="RIH92788.1"/>
    </source>
</evidence>
<proteinExistence type="inferred from homology"/>
<organism evidence="5 6">
    <name type="scientific">Meiothermus granaticius NBRC 107808</name>
    <dbReference type="NCBI Taxonomy" id="1227551"/>
    <lineage>
        <taxon>Bacteria</taxon>
        <taxon>Thermotogati</taxon>
        <taxon>Deinococcota</taxon>
        <taxon>Deinococci</taxon>
        <taxon>Thermales</taxon>
        <taxon>Thermaceae</taxon>
        <taxon>Meiothermus</taxon>
    </lineage>
</organism>
<evidence type="ECO:0000313" key="6">
    <source>
        <dbReference type="Proteomes" id="UP000266178"/>
    </source>
</evidence>